<gene>
    <name evidence="1" type="ORF">SCHPADRAFT_657629</name>
</gene>
<reference evidence="1 2" key="1">
    <citation type="submission" date="2015-04" db="EMBL/GenBank/DDBJ databases">
        <title>Complete genome sequence of Schizopora paradoxa KUC8140, a cosmopolitan wood degrader in East Asia.</title>
        <authorList>
            <consortium name="DOE Joint Genome Institute"/>
            <person name="Min B."/>
            <person name="Park H."/>
            <person name="Jang Y."/>
            <person name="Kim J.-J."/>
            <person name="Kim K.H."/>
            <person name="Pangilinan J."/>
            <person name="Lipzen A."/>
            <person name="Riley R."/>
            <person name="Grigoriev I.V."/>
            <person name="Spatafora J.W."/>
            <person name="Choi I.-G."/>
        </authorList>
    </citation>
    <scope>NUCLEOTIDE SEQUENCE [LARGE SCALE GENOMIC DNA]</scope>
    <source>
        <strain evidence="1 2">KUC8140</strain>
    </source>
</reference>
<dbReference type="InParanoid" id="A0A0H2R7A0"/>
<dbReference type="AlphaFoldDB" id="A0A0H2R7A0"/>
<accession>A0A0H2R7A0</accession>
<name>A0A0H2R7A0_9AGAM</name>
<dbReference type="Proteomes" id="UP000053477">
    <property type="component" value="Unassembled WGS sequence"/>
</dbReference>
<sequence>MNNWVGCMGLTEKQCQLFEQTSANNASASQSPITHSLISLIPCAATIISRQSAIMYGSDAYHNTVIITSNAKGLHLDKLSLVHTSWWPVVGQQAHTSLCHSKHNSLAQRSLSYIYMTPKFARSPHRLLLLRVARVHPLQSYLYFAVQCRSLLSPLS</sequence>
<proteinExistence type="predicted"/>
<evidence type="ECO:0000313" key="2">
    <source>
        <dbReference type="Proteomes" id="UP000053477"/>
    </source>
</evidence>
<keyword evidence="2" id="KW-1185">Reference proteome</keyword>
<evidence type="ECO:0000313" key="1">
    <source>
        <dbReference type="EMBL" id="KLO07237.1"/>
    </source>
</evidence>
<protein>
    <submittedName>
        <fullName evidence="1">Uncharacterized protein</fullName>
    </submittedName>
</protein>
<dbReference type="EMBL" id="KQ086152">
    <property type="protein sequence ID" value="KLO07237.1"/>
    <property type="molecule type" value="Genomic_DNA"/>
</dbReference>
<organism evidence="1 2">
    <name type="scientific">Schizopora paradoxa</name>
    <dbReference type="NCBI Taxonomy" id="27342"/>
    <lineage>
        <taxon>Eukaryota</taxon>
        <taxon>Fungi</taxon>
        <taxon>Dikarya</taxon>
        <taxon>Basidiomycota</taxon>
        <taxon>Agaricomycotina</taxon>
        <taxon>Agaricomycetes</taxon>
        <taxon>Hymenochaetales</taxon>
        <taxon>Schizoporaceae</taxon>
        <taxon>Schizopora</taxon>
    </lineage>
</organism>